<dbReference type="Proteomes" id="UP000029737">
    <property type="component" value="Unassembled WGS sequence"/>
</dbReference>
<evidence type="ECO:0000313" key="4">
    <source>
        <dbReference type="EMBL" id="KGI82385.1"/>
    </source>
</evidence>
<evidence type="ECO:0000256" key="1">
    <source>
        <dbReference type="ARBA" id="ARBA00022679"/>
    </source>
</evidence>
<evidence type="ECO:0000313" key="6">
    <source>
        <dbReference type="Proteomes" id="UP000215043"/>
    </source>
</evidence>
<proteinExistence type="predicted"/>
<dbReference type="OrthoDB" id="3364148at2"/>
<keyword evidence="1" id="KW-0808">Transferase</keyword>
<reference evidence="4 5" key="1">
    <citation type="journal article" date="2014" name="PLoS ONE">
        <title>Identification and Characterization of a New Erythromycin Biosynthetic Gene Cluster in Actinopolyspora erythraea YIM90600, a Novel Erythronolide-Producing Halophilic Actinomycete Isolated from Salt Field.</title>
        <authorList>
            <person name="Chen D."/>
            <person name="Feng J."/>
            <person name="Huang L."/>
            <person name="Zhang Q."/>
            <person name="Wu J."/>
            <person name="Zhu X."/>
            <person name="Duan Y."/>
            <person name="Xu Z."/>
        </authorList>
    </citation>
    <scope>NUCLEOTIDE SEQUENCE [LARGE SCALE GENOMIC DNA]</scope>
    <source>
        <strain evidence="4 5">YIM90600</strain>
    </source>
</reference>
<gene>
    <name evidence="3" type="ORF">CDG81_18345</name>
    <name evidence="4" type="ORF">IL38_06580</name>
</gene>
<sequence>MNVITGTFPMLPGVSEAADLLTRQPTGDRVDPAAVLGRKGLRYKDRATTLGLATALLTLRDAELLGDDGEVDPATAVVISSNFGNLDTVCRVARTIADETTRGVSPMDTANASSNVIASEIAIRFGLRGPNLTLCNGPTSGLDAVRWASLLLRAERTDRVLVIGAEPDNETVRSLTGRQRCLDGAAGMVLERVEAARERGARTRAGLVSCVRSSGVSECLELLGGNARTRPDMWLVPETDGESLPEWLLPGVARTDLSTTWGSASGALGVLQCVAAVGRFDSGTHGSVHAVAGSDADDASAGVVLESAGEHR</sequence>
<dbReference type="PANTHER" id="PTHR11712">
    <property type="entry name" value="POLYKETIDE SYNTHASE-RELATED"/>
    <property type="match status" value="1"/>
</dbReference>
<dbReference type="Proteomes" id="UP000215043">
    <property type="component" value="Chromosome"/>
</dbReference>
<dbReference type="GO" id="GO:0005829">
    <property type="term" value="C:cytosol"/>
    <property type="evidence" value="ECO:0007669"/>
    <property type="project" value="TreeGrafter"/>
</dbReference>
<dbReference type="GO" id="GO:0004315">
    <property type="term" value="F:3-oxoacyl-[acyl-carrier-protein] synthase activity"/>
    <property type="evidence" value="ECO:0007669"/>
    <property type="project" value="TreeGrafter"/>
</dbReference>
<dbReference type="Pfam" id="PF00109">
    <property type="entry name" value="ketoacyl-synt"/>
    <property type="match status" value="1"/>
</dbReference>
<dbReference type="InterPro" id="IPR014030">
    <property type="entry name" value="Ketoacyl_synth_N"/>
</dbReference>
<protein>
    <recommendedName>
        <fullName evidence="2">Beta-ketoacyl synthase-like N-terminal domain-containing protein</fullName>
    </recommendedName>
</protein>
<dbReference type="Gene3D" id="3.40.47.10">
    <property type="match status" value="1"/>
</dbReference>
<dbReference type="SUPFAM" id="SSF53901">
    <property type="entry name" value="Thiolase-like"/>
    <property type="match status" value="1"/>
</dbReference>
<dbReference type="PANTHER" id="PTHR11712:SF336">
    <property type="entry name" value="3-OXOACYL-[ACYL-CARRIER-PROTEIN] SYNTHASE, MITOCHONDRIAL"/>
    <property type="match status" value="1"/>
</dbReference>
<feature type="domain" description="Beta-ketoacyl synthase-like N-terminal" evidence="2">
    <location>
        <begin position="43"/>
        <end position="166"/>
    </location>
</feature>
<dbReference type="eggNOG" id="COG0304">
    <property type="taxonomic scope" value="Bacteria"/>
</dbReference>
<evidence type="ECO:0000313" key="3">
    <source>
        <dbReference type="EMBL" id="ASU79898.1"/>
    </source>
</evidence>
<dbReference type="EMBL" id="JPMV01000012">
    <property type="protein sequence ID" value="KGI82385.1"/>
    <property type="molecule type" value="Genomic_DNA"/>
</dbReference>
<accession>A0A099DAJ2</accession>
<dbReference type="KEGG" id="aey:CDG81_18345"/>
<organism evidence="3 6">
    <name type="scientific">Actinopolyspora erythraea</name>
    <dbReference type="NCBI Taxonomy" id="414996"/>
    <lineage>
        <taxon>Bacteria</taxon>
        <taxon>Bacillati</taxon>
        <taxon>Actinomycetota</taxon>
        <taxon>Actinomycetes</taxon>
        <taxon>Actinopolysporales</taxon>
        <taxon>Actinopolysporaceae</taxon>
        <taxon>Actinopolyspora</taxon>
    </lineage>
</organism>
<dbReference type="GO" id="GO:0006633">
    <property type="term" value="P:fatty acid biosynthetic process"/>
    <property type="evidence" value="ECO:0007669"/>
    <property type="project" value="TreeGrafter"/>
</dbReference>
<name>A0A099DAJ2_9ACTN</name>
<dbReference type="AlphaFoldDB" id="A0A099DAJ2"/>
<dbReference type="InterPro" id="IPR016039">
    <property type="entry name" value="Thiolase-like"/>
</dbReference>
<dbReference type="HOGENOM" id="CLU_072327_0_0_11"/>
<dbReference type="InterPro" id="IPR000794">
    <property type="entry name" value="Beta-ketoacyl_synthase"/>
</dbReference>
<reference evidence="3 6" key="2">
    <citation type="submission" date="2017-08" db="EMBL/GenBank/DDBJ databases">
        <title>The complete genome sequence of moderately halophilic actinomycete Actinopolyspora erythraea YIM 90600, the producer of novel erythromycin, novel actinopolysporins A-C and tubercidin.</title>
        <authorList>
            <person name="Yin M."/>
            <person name="Tang S."/>
        </authorList>
    </citation>
    <scope>NUCLEOTIDE SEQUENCE [LARGE SCALE GENOMIC DNA]</scope>
    <source>
        <strain evidence="3 6">YIM 90600</strain>
    </source>
</reference>
<dbReference type="RefSeq" id="WP_043570887.1">
    <property type="nucleotide sequence ID" value="NZ_CP022752.1"/>
</dbReference>
<evidence type="ECO:0000313" key="5">
    <source>
        <dbReference type="Proteomes" id="UP000029737"/>
    </source>
</evidence>
<evidence type="ECO:0000259" key="2">
    <source>
        <dbReference type="Pfam" id="PF00109"/>
    </source>
</evidence>
<keyword evidence="5" id="KW-1185">Reference proteome</keyword>
<dbReference type="EMBL" id="CP022752">
    <property type="protein sequence ID" value="ASU79898.1"/>
    <property type="molecule type" value="Genomic_DNA"/>
</dbReference>